<accession>A0ABQ8KD29</accession>
<sequence>MLSKLCELDFDEFLERFMPGPDMPPELVVEVPVVNSVVLLGTNESDICDELCKVAQPVFDRFPHGDKLVAKNMNHNPDDSDCDDYGEQLKVDVSFYPVDDDAKCDYTCPGLKRSRAATRWAWISLLVEIKTTHKYCAFEFEEKKLEKKDNGRNAEHRDGLQESAAVDKDQGRAADDGGPPTPKPFVRTGEAAERALGRMGKYIAKLFRRQHRLHISTLYVFKGQVRVLRSDRAGTIVSTPVNFQADPSLLHKVLWRYACMNQVERGFDPTVTRATVDEIEAMRSCPAMNNAAGAYRDAALDQPGWPVYKITMRHGDLIDQQSMQPIADEFYEPEKLSIPEDRVGTSDEVCFIVGKRRSATNSPAGRGMRGYIAYDVSRRRLVFLKDHWRPCIKSSLFEGEVLQSMRSTGVQYVPTPLAAGIVQDEMGVQETCTQDFLPVDERTGCYAPRQEHYRLVVKEIGEPLEEHKSPYELVKTIWHALYGHRQAWELNELLHRDISAGNILIFRYIDKNGGKQSIGILIDWDLCKDKKYLESVLRPSRAGTWQFMSARLLRNPGEKHEIADDLESSIHVLHWMLFRFVEHSLTDSPDLLLSRILSVYEEKGVAKGDERKSDLGGATKRTVLRSGNPIIELKNPNTSLGRLLQRLATLCQQHYYAVEPVISSKSKSSSALAGARPVSHEALPNLRNRFNNDIVRNRTLAKPEVDAYEALSNHVEVFGALWDALCEPSEEWAKVTRTDDQFKEPEFECSAVTQRSAAQSSQRSSASKRSLEGKSVDSERPGPAKRARSTTTDLQSLQEIREE</sequence>
<feature type="compositionally biased region" description="Polar residues" evidence="1">
    <location>
        <begin position="789"/>
        <end position="803"/>
    </location>
</feature>
<evidence type="ECO:0000256" key="1">
    <source>
        <dbReference type="SAM" id="MobiDB-lite"/>
    </source>
</evidence>
<protein>
    <recommendedName>
        <fullName evidence="2">Fungal-type protein kinase domain-containing protein</fullName>
    </recommendedName>
</protein>
<feature type="region of interest" description="Disordered" evidence="1">
    <location>
        <begin position="750"/>
        <end position="803"/>
    </location>
</feature>
<reference evidence="3 4" key="1">
    <citation type="journal article" date="2021" name="Environ. Microbiol.">
        <title>Gene family expansions and transcriptome signatures uncover fungal adaptations to wood decay.</title>
        <authorList>
            <person name="Hage H."/>
            <person name="Miyauchi S."/>
            <person name="Viragh M."/>
            <person name="Drula E."/>
            <person name="Min B."/>
            <person name="Chaduli D."/>
            <person name="Navarro D."/>
            <person name="Favel A."/>
            <person name="Norest M."/>
            <person name="Lesage-Meessen L."/>
            <person name="Balint B."/>
            <person name="Merenyi Z."/>
            <person name="de Eugenio L."/>
            <person name="Morin E."/>
            <person name="Martinez A.T."/>
            <person name="Baldrian P."/>
            <person name="Stursova M."/>
            <person name="Martinez M.J."/>
            <person name="Novotny C."/>
            <person name="Magnuson J.K."/>
            <person name="Spatafora J.W."/>
            <person name="Maurice S."/>
            <person name="Pangilinan J."/>
            <person name="Andreopoulos W."/>
            <person name="LaButti K."/>
            <person name="Hundley H."/>
            <person name="Na H."/>
            <person name="Kuo A."/>
            <person name="Barry K."/>
            <person name="Lipzen A."/>
            <person name="Henrissat B."/>
            <person name="Riley R."/>
            <person name="Ahrendt S."/>
            <person name="Nagy L.G."/>
            <person name="Grigoriev I.V."/>
            <person name="Martin F."/>
            <person name="Rosso M.N."/>
        </authorList>
    </citation>
    <scope>NUCLEOTIDE SEQUENCE [LARGE SCALE GENOMIC DNA]</scope>
    <source>
        <strain evidence="3 4">CIRM-BRFM 1785</strain>
    </source>
</reference>
<feature type="region of interest" description="Disordered" evidence="1">
    <location>
        <begin position="147"/>
        <end position="186"/>
    </location>
</feature>
<feature type="compositionally biased region" description="Low complexity" evidence="1">
    <location>
        <begin position="754"/>
        <end position="768"/>
    </location>
</feature>
<comment type="caution">
    <text evidence="3">The sequence shown here is derived from an EMBL/GenBank/DDBJ whole genome shotgun (WGS) entry which is preliminary data.</text>
</comment>
<dbReference type="PANTHER" id="PTHR38248:SF2">
    <property type="entry name" value="FUNK1 11"/>
    <property type="match status" value="1"/>
</dbReference>
<proteinExistence type="predicted"/>
<feature type="compositionally biased region" description="Basic and acidic residues" evidence="1">
    <location>
        <begin position="769"/>
        <end position="782"/>
    </location>
</feature>
<evidence type="ECO:0000259" key="2">
    <source>
        <dbReference type="Pfam" id="PF17667"/>
    </source>
</evidence>
<dbReference type="Gene3D" id="1.10.510.10">
    <property type="entry name" value="Transferase(Phosphotransferase) domain 1"/>
    <property type="match status" value="1"/>
</dbReference>
<feature type="domain" description="Fungal-type protein kinase" evidence="2">
    <location>
        <begin position="365"/>
        <end position="576"/>
    </location>
</feature>
<dbReference type="InterPro" id="IPR040976">
    <property type="entry name" value="Pkinase_fungal"/>
</dbReference>
<dbReference type="PANTHER" id="PTHR38248">
    <property type="entry name" value="FUNK1 6"/>
    <property type="match status" value="1"/>
</dbReference>
<dbReference type="Proteomes" id="UP000814176">
    <property type="component" value="Unassembled WGS sequence"/>
</dbReference>
<dbReference type="EMBL" id="JADCUA010000013">
    <property type="protein sequence ID" value="KAH9835400.1"/>
    <property type="molecule type" value="Genomic_DNA"/>
</dbReference>
<keyword evidence="4" id="KW-1185">Reference proteome</keyword>
<gene>
    <name evidence="3" type="ORF">C8Q71DRAFT_908540</name>
</gene>
<dbReference type="RefSeq" id="XP_047777833.1">
    <property type="nucleotide sequence ID" value="XM_047928999.1"/>
</dbReference>
<dbReference type="GeneID" id="72009731"/>
<name>A0ABQ8KD29_9APHY</name>
<dbReference type="InterPro" id="IPR008266">
    <property type="entry name" value="Tyr_kinase_AS"/>
</dbReference>
<dbReference type="InterPro" id="IPR011009">
    <property type="entry name" value="Kinase-like_dom_sf"/>
</dbReference>
<dbReference type="SUPFAM" id="SSF56112">
    <property type="entry name" value="Protein kinase-like (PK-like)"/>
    <property type="match status" value="1"/>
</dbReference>
<evidence type="ECO:0000313" key="4">
    <source>
        <dbReference type="Proteomes" id="UP000814176"/>
    </source>
</evidence>
<dbReference type="PROSITE" id="PS00109">
    <property type="entry name" value="PROTEIN_KINASE_TYR"/>
    <property type="match status" value="1"/>
</dbReference>
<evidence type="ECO:0000313" key="3">
    <source>
        <dbReference type="EMBL" id="KAH9835400.1"/>
    </source>
</evidence>
<organism evidence="3 4">
    <name type="scientific">Rhodofomes roseus</name>
    <dbReference type="NCBI Taxonomy" id="34475"/>
    <lineage>
        <taxon>Eukaryota</taxon>
        <taxon>Fungi</taxon>
        <taxon>Dikarya</taxon>
        <taxon>Basidiomycota</taxon>
        <taxon>Agaricomycotina</taxon>
        <taxon>Agaricomycetes</taxon>
        <taxon>Polyporales</taxon>
        <taxon>Rhodofomes</taxon>
    </lineage>
</organism>
<dbReference type="Pfam" id="PF17667">
    <property type="entry name" value="Pkinase_fungal"/>
    <property type="match status" value="2"/>
</dbReference>
<feature type="compositionally biased region" description="Basic and acidic residues" evidence="1">
    <location>
        <begin position="147"/>
        <end position="175"/>
    </location>
</feature>
<feature type="domain" description="Fungal-type protein kinase" evidence="2">
    <location>
        <begin position="192"/>
        <end position="275"/>
    </location>
</feature>